<organism evidence="7 8">
    <name type="scientific">Corynebacterium macclintockiae</name>
    <dbReference type="NCBI Taxonomy" id="2913501"/>
    <lineage>
        <taxon>Bacteria</taxon>
        <taxon>Bacillati</taxon>
        <taxon>Actinomycetota</taxon>
        <taxon>Actinomycetes</taxon>
        <taxon>Mycobacteriales</taxon>
        <taxon>Corynebacteriaceae</taxon>
        <taxon>Corynebacterium</taxon>
    </lineage>
</organism>
<evidence type="ECO:0000313" key="7">
    <source>
        <dbReference type="EMBL" id="MCZ9304128.1"/>
    </source>
</evidence>
<dbReference type="PROSITE" id="PS50977">
    <property type="entry name" value="HTH_TETR_2"/>
    <property type="match status" value="1"/>
</dbReference>
<evidence type="ECO:0000256" key="2">
    <source>
        <dbReference type="ARBA" id="ARBA00023125"/>
    </source>
</evidence>
<evidence type="ECO:0000256" key="5">
    <source>
        <dbReference type="SAM" id="MobiDB-lite"/>
    </source>
</evidence>
<dbReference type="InterPro" id="IPR023772">
    <property type="entry name" value="DNA-bd_HTH_TetR-type_CS"/>
</dbReference>
<evidence type="ECO:0000256" key="3">
    <source>
        <dbReference type="ARBA" id="ARBA00023163"/>
    </source>
</evidence>
<feature type="domain" description="HTH tetR-type" evidence="6">
    <location>
        <begin position="47"/>
        <end position="107"/>
    </location>
</feature>
<name>A0A9X3RSJ4_9CORY</name>
<dbReference type="GO" id="GO:0000976">
    <property type="term" value="F:transcription cis-regulatory region binding"/>
    <property type="evidence" value="ECO:0007669"/>
    <property type="project" value="TreeGrafter"/>
</dbReference>
<keyword evidence="8" id="KW-1185">Reference proteome</keyword>
<dbReference type="PANTHER" id="PTHR30055:SF238">
    <property type="entry name" value="MYCOFACTOCIN BIOSYNTHESIS TRANSCRIPTIONAL REGULATOR MFTR-RELATED"/>
    <property type="match status" value="1"/>
</dbReference>
<dbReference type="InterPro" id="IPR001647">
    <property type="entry name" value="HTH_TetR"/>
</dbReference>
<protein>
    <submittedName>
        <fullName evidence="7">TetR/AcrR family transcriptional regulator</fullName>
    </submittedName>
</protein>
<evidence type="ECO:0000259" key="6">
    <source>
        <dbReference type="PROSITE" id="PS50977"/>
    </source>
</evidence>
<dbReference type="InterPro" id="IPR050109">
    <property type="entry name" value="HTH-type_TetR-like_transc_reg"/>
</dbReference>
<proteinExistence type="predicted"/>
<dbReference type="PROSITE" id="PS01081">
    <property type="entry name" value="HTH_TETR_1"/>
    <property type="match status" value="1"/>
</dbReference>
<sequence length="274" mass="30910">MKQSICSDPTEPSDSTDPTEPSDSTEPSDPTEPTEPATMGLRERKRLETRLRIEDEATRLFLDRSFDGVTLEEICESADISRRTFFNYFSSKEHVAVGKQPPLLTEDDFDKLENFSPTQGSLPQYLYDMLTKKRLEEARKSDNANLDPELAESIRWRRSQIIKRFPSLALAKLASYEKLRSDLAEAVCRNLANHPGNRCTQLEVMEEAHLIVTAATTVQWAAATSATRSGRILTSTKDFDIALAGLQQIFTAIEPTNEHIADITSQNQNQEDRQ</sequence>
<dbReference type="AlphaFoldDB" id="A0A9X3RSJ4"/>
<dbReference type="EMBL" id="JAKMUV010000001">
    <property type="protein sequence ID" value="MCZ9304128.1"/>
    <property type="molecule type" value="Genomic_DNA"/>
</dbReference>
<dbReference type="Proteomes" id="UP001146505">
    <property type="component" value="Unassembled WGS sequence"/>
</dbReference>
<accession>A0A9X3RSJ4</accession>
<feature type="region of interest" description="Disordered" evidence="5">
    <location>
        <begin position="1"/>
        <end position="42"/>
    </location>
</feature>
<reference evidence="7" key="1">
    <citation type="submission" date="2022-02" db="EMBL/GenBank/DDBJ databases">
        <title>Corynebacterium sp. from urogenital microbiome.</title>
        <authorList>
            <person name="Cappelli E.A."/>
            <person name="Ribeiro T.G."/>
            <person name="Peixe L."/>
        </authorList>
    </citation>
    <scope>NUCLEOTIDE SEQUENCE</scope>
    <source>
        <strain evidence="7">C9Ua_112</strain>
    </source>
</reference>
<feature type="DNA-binding region" description="H-T-H motif" evidence="4">
    <location>
        <begin position="70"/>
        <end position="89"/>
    </location>
</feature>
<evidence type="ECO:0000256" key="1">
    <source>
        <dbReference type="ARBA" id="ARBA00023015"/>
    </source>
</evidence>
<dbReference type="SUPFAM" id="SSF46689">
    <property type="entry name" value="Homeodomain-like"/>
    <property type="match status" value="1"/>
</dbReference>
<feature type="compositionally biased region" description="Low complexity" evidence="5">
    <location>
        <begin position="7"/>
        <end position="28"/>
    </location>
</feature>
<keyword evidence="2 4" id="KW-0238">DNA-binding</keyword>
<dbReference type="Gene3D" id="1.10.357.10">
    <property type="entry name" value="Tetracycline Repressor, domain 2"/>
    <property type="match status" value="1"/>
</dbReference>
<evidence type="ECO:0000313" key="8">
    <source>
        <dbReference type="Proteomes" id="UP001146505"/>
    </source>
</evidence>
<keyword evidence="3" id="KW-0804">Transcription</keyword>
<comment type="caution">
    <text evidence="7">The sequence shown here is derived from an EMBL/GenBank/DDBJ whole genome shotgun (WGS) entry which is preliminary data.</text>
</comment>
<gene>
    <name evidence="7" type="ORF">L8U58_01015</name>
</gene>
<dbReference type="GO" id="GO:0003700">
    <property type="term" value="F:DNA-binding transcription factor activity"/>
    <property type="evidence" value="ECO:0007669"/>
    <property type="project" value="TreeGrafter"/>
</dbReference>
<dbReference type="InterPro" id="IPR009057">
    <property type="entry name" value="Homeodomain-like_sf"/>
</dbReference>
<keyword evidence="1" id="KW-0805">Transcription regulation</keyword>
<dbReference type="Pfam" id="PF00440">
    <property type="entry name" value="TetR_N"/>
    <property type="match status" value="1"/>
</dbReference>
<evidence type="ECO:0000256" key="4">
    <source>
        <dbReference type="PROSITE-ProRule" id="PRU00335"/>
    </source>
</evidence>
<dbReference type="PANTHER" id="PTHR30055">
    <property type="entry name" value="HTH-TYPE TRANSCRIPTIONAL REGULATOR RUTR"/>
    <property type="match status" value="1"/>
</dbReference>